<keyword evidence="8 12" id="KW-0479">Metal-binding</keyword>
<dbReference type="Gene3D" id="3.20.20.20">
    <property type="entry name" value="Dihydropteroate synthase-like"/>
    <property type="match status" value="1"/>
</dbReference>
<dbReference type="GO" id="GO:0046656">
    <property type="term" value="P:folic acid biosynthetic process"/>
    <property type="evidence" value="ECO:0007669"/>
    <property type="project" value="UniProtKB-KW"/>
</dbReference>
<dbReference type="Proteomes" id="UP000823877">
    <property type="component" value="Unassembled WGS sequence"/>
</dbReference>
<dbReference type="PROSITE" id="PS00793">
    <property type="entry name" value="DHPS_2"/>
    <property type="match status" value="1"/>
</dbReference>
<reference evidence="14" key="2">
    <citation type="submission" date="2021-04" db="EMBL/GenBank/DDBJ databases">
        <authorList>
            <person name="Gilroy R."/>
        </authorList>
    </citation>
    <scope>NUCLEOTIDE SEQUENCE</scope>
    <source>
        <strain evidence="14">CHK188-16595</strain>
    </source>
</reference>
<evidence type="ECO:0000256" key="6">
    <source>
        <dbReference type="ARBA" id="ARBA00016919"/>
    </source>
</evidence>
<evidence type="ECO:0000256" key="1">
    <source>
        <dbReference type="ARBA" id="ARBA00000012"/>
    </source>
</evidence>
<evidence type="ECO:0000256" key="5">
    <source>
        <dbReference type="ARBA" id="ARBA00012458"/>
    </source>
</evidence>
<dbReference type="InterPro" id="IPR045031">
    <property type="entry name" value="DHP_synth-like"/>
</dbReference>
<dbReference type="Pfam" id="PF00809">
    <property type="entry name" value="Pterin_bind"/>
    <property type="match status" value="1"/>
</dbReference>
<comment type="catalytic activity">
    <reaction evidence="1">
        <text>(7,8-dihydropterin-6-yl)methyl diphosphate + 4-aminobenzoate = 7,8-dihydropteroate + diphosphate</text>
        <dbReference type="Rhea" id="RHEA:19949"/>
        <dbReference type="ChEBI" id="CHEBI:17836"/>
        <dbReference type="ChEBI" id="CHEBI:17839"/>
        <dbReference type="ChEBI" id="CHEBI:33019"/>
        <dbReference type="ChEBI" id="CHEBI:72950"/>
        <dbReference type="EC" id="2.5.1.15"/>
    </reaction>
</comment>
<comment type="caution">
    <text evidence="14">The sequence shown here is derived from an EMBL/GenBank/DDBJ whole genome shotgun (WGS) entry which is preliminary data.</text>
</comment>
<evidence type="ECO:0000256" key="8">
    <source>
        <dbReference type="ARBA" id="ARBA00022723"/>
    </source>
</evidence>
<dbReference type="EMBL" id="DWXN01000008">
    <property type="protein sequence ID" value="HJB74787.1"/>
    <property type="molecule type" value="Genomic_DNA"/>
</dbReference>
<dbReference type="GO" id="GO:0046654">
    <property type="term" value="P:tetrahydrofolate biosynthetic process"/>
    <property type="evidence" value="ECO:0007669"/>
    <property type="project" value="TreeGrafter"/>
</dbReference>
<gene>
    <name evidence="14" type="primary">folP</name>
    <name evidence="14" type="ORF">IAA37_03840</name>
</gene>
<evidence type="ECO:0000256" key="10">
    <source>
        <dbReference type="ARBA" id="ARBA00022909"/>
    </source>
</evidence>
<evidence type="ECO:0000256" key="12">
    <source>
        <dbReference type="RuleBase" id="RU361205"/>
    </source>
</evidence>
<evidence type="ECO:0000256" key="2">
    <source>
        <dbReference type="ARBA" id="ARBA00001946"/>
    </source>
</evidence>
<dbReference type="InterPro" id="IPR006390">
    <property type="entry name" value="DHP_synth_dom"/>
</dbReference>
<keyword evidence="9 12" id="KW-0460">Magnesium</keyword>
<keyword evidence="10 12" id="KW-0289">Folate biosynthesis</keyword>
<dbReference type="PROSITE" id="PS00792">
    <property type="entry name" value="DHPS_1"/>
    <property type="match status" value="1"/>
</dbReference>
<evidence type="ECO:0000256" key="4">
    <source>
        <dbReference type="ARBA" id="ARBA00009503"/>
    </source>
</evidence>
<accession>A0A9D2S8P3</accession>
<evidence type="ECO:0000256" key="9">
    <source>
        <dbReference type="ARBA" id="ARBA00022842"/>
    </source>
</evidence>
<organism evidence="14 15">
    <name type="scientific">Candidatus Eubacterium faecale</name>
    <dbReference type="NCBI Taxonomy" id="2838568"/>
    <lineage>
        <taxon>Bacteria</taxon>
        <taxon>Bacillati</taxon>
        <taxon>Bacillota</taxon>
        <taxon>Clostridia</taxon>
        <taxon>Eubacteriales</taxon>
        <taxon>Eubacteriaceae</taxon>
        <taxon>Eubacterium</taxon>
    </lineage>
</organism>
<dbReference type="AlphaFoldDB" id="A0A9D2S8P3"/>
<dbReference type="GO" id="GO:0005829">
    <property type="term" value="C:cytosol"/>
    <property type="evidence" value="ECO:0007669"/>
    <property type="project" value="TreeGrafter"/>
</dbReference>
<dbReference type="CDD" id="cd00739">
    <property type="entry name" value="DHPS"/>
    <property type="match status" value="1"/>
</dbReference>
<evidence type="ECO:0000256" key="3">
    <source>
        <dbReference type="ARBA" id="ARBA00004763"/>
    </source>
</evidence>
<feature type="domain" description="Pterin-binding" evidence="13">
    <location>
        <begin position="16"/>
        <end position="257"/>
    </location>
</feature>
<protein>
    <recommendedName>
        <fullName evidence="6 12">Dihydropteroate synthase</fullName>
        <shortName evidence="12">DHPS</shortName>
        <ecNumber evidence="5 12">2.5.1.15</ecNumber>
    </recommendedName>
    <alternativeName>
        <fullName evidence="11 12">Dihydropteroate pyrophosphorylase</fullName>
    </alternativeName>
</protein>
<comment type="similarity">
    <text evidence="4 12">Belongs to the DHPS family.</text>
</comment>
<sequence>MIWQCREKQINCSKKTQIMAVINITPDSFSDGGKNFDPEQAVKSALSAQENGADILDFGAQSTRPGYQQISDEAEWQRLEPVLKRIKGKIHVPVSVDTFYPLVAKRAAEQGAGIINDVSGIISPEMAEIVKKTGCGWVVTFSQPGAEQEAKAFFEKSAEKIADFGIPAEQICFDPGIGFGKTREQDFRLLANIEKYRLAGYPFLLGTSRKRVIGEGSAQPDPKKRVYGNIAADTAAIFSGANIIRLHDVICEKQGILMADALKRRVDK</sequence>
<reference evidence="14" key="1">
    <citation type="journal article" date="2021" name="PeerJ">
        <title>Extensive microbial diversity within the chicken gut microbiome revealed by metagenomics and culture.</title>
        <authorList>
            <person name="Gilroy R."/>
            <person name="Ravi A."/>
            <person name="Getino M."/>
            <person name="Pursley I."/>
            <person name="Horton D.L."/>
            <person name="Alikhan N.F."/>
            <person name="Baker D."/>
            <person name="Gharbi K."/>
            <person name="Hall N."/>
            <person name="Watson M."/>
            <person name="Adriaenssens E.M."/>
            <person name="Foster-Nyarko E."/>
            <person name="Jarju S."/>
            <person name="Secka A."/>
            <person name="Antonio M."/>
            <person name="Oren A."/>
            <person name="Chaudhuri R.R."/>
            <person name="La Ragione R."/>
            <person name="Hildebrand F."/>
            <person name="Pallen M.J."/>
        </authorList>
    </citation>
    <scope>NUCLEOTIDE SEQUENCE</scope>
    <source>
        <strain evidence="14">CHK188-16595</strain>
    </source>
</reference>
<evidence type="ECO:0000313" key="15">
    <source>
        <dbReference type="Proteomes" id="UP000823877"/>
    </source>
</evidence>
<dbReference type="NCBIfam" id="TIGR01496">
    <property type="entry name" value="DHPS"/>
    <property type="match status" value="1"/>
</dbReference>
<evidence type="ECO:0000256" key="7">
    <source>
        <dbReference type="ARBA" id="ARBA00022679"/>
    </source>
</evidence>
<name>A0A9D2S8P3_9FIRM</name>
<dbReference type="PROSITE" id="PS50972">
    <property type="entry name" value="PTERIN_BINDING"/>
    <property type="match status" value="1"/>
</dbReference>
<keyword evidence="7 12" id="KW-0808">Transferase</keyword>
<dbReference type="GO" id="GO:0004156">
    <property type="term" value="F:dihydropteroate synthase activity"/>
    <property type="evidence" value="ECO:0007669"/>
    <property type="project" value="UniProtKB-EC"/>
</dbReference>
<dbReference type="EC" id="2.5.1.15" evidence="5 12"/>
<evidence type="ECO:0000256" key="11">
    <source>
        <dbReference type="ARBA" id="ARBA00030193"/>
    </source>
</evidence>
<proteinExistence type="inferred from homology"/>
<dbReference type="InterPro" id="IPR011005">
    <property type="entry name" value="Dihydropteroate_synth-like_sf"/>
</dbReference>
<evidence type="ECO:0000259" key="13">
    <source>
        <dbReference type="PROSITE" id="PS50972"/>
    </source>
</evidence>
<dbReference type="PANTHER" id="PTHR20941:SF1">
    <property type="entry name" value="FOLIC ACID SYNTHESIS PROTEIN FOL1"/>
    <property type="match status" value="1"/>
</dbReference>
<comment type="function">
    <text evidence="12">Catalyzes the condensation of para-aminobenzoate (pABA) with 6-hydroxymethyl-7,8-dihydropterin diphosphate (DHPt-PP) to form 7,8-dihydropteroate (H2Pte), the immediate precursor of folate derivatives.</text>
</comment>
<dbReference type="PANTHER" id="PTHR20941">
    <property type="entry name" value="FOLATE SYNTHESIS PROTEINS"/>
    <property type="match status" value="1"/>
</dbReference>
<evidence type="ECO:0000313" key="14">
    <source>
        <dbReference type="EMBL" id="HJB74787.1"/>
    </source>
</evidence>
<dbReference type="InterPro" id="IPR000489">
    <property type="entry name" value="Pterin-binding_dom"/>
</dbReference>
<dbReference type="SUPFAM" id="SSF51717">
    <property type="entry name" value="Dihydropteroate synthetase-like"/>
    <property type="match status" value="1"/>
</dbReference>
<comment type="cofactor">
    <cofactor evidence="2 12">
        <name>Mg(2+)</name>
        <dbReference type="ChEBI" id="CHEBI:18420"/>
    </cofactor>
</comment>
<dbReference type="GO" id="GO:0046872">
    <property type="term" value="F:metal ion binding"/>
    <property type="evidence" value="ECO:0007669"/>
    <property type="project" value="UniProtKB-KW"/>
</dbReference>
<comment type="pathway">
    <text evidence="3 12">Cofactor biosynthesis; tetrahydrofolate biosynthesis; 7,8-dihydrofolate from 2-amino-4-hydroxy-6-hydroxymethyl-7,8-dihydropteridine diphosphate and 4-aminobenzoate: step 1/2.</text>
</comment>